<organism evidence="2 3">
    <name type="scientific">Pedobacter insulae</name>
    <dbReference type="NCBI Taxonomy" id="414048"/>
    <lineage>
        <taxon>Bacteria</taxon>
        <taxon>Pseudomonadati</taxon>
        <taxon>Bacteroidota</taxon>
        <taxon>Sphingobacteriia</taxon>
        <taxon>Sphingobacteriales</taxon>
        <taxon>Sphingobacteriaceae</taxon>
        <taxon>Pedobacter</taxon>
    </lineage>
</organism>
<protein>
    <recommendedName>
        <fullName evidence="4">Outer membrane protein beta-barrel domain-containing protein</fullName>
    </recommendedName>
</protein>
<feature type="chain" id="PRO_5011583678" description="Outer membrane protein beta-barrel domain-containing protein" evidence="1">
    <location>
        <begin position="23"/>
        <end position="215"/>
    </location>
</feature>
<accession>A0A1I2XHH1</accession>
<name>A0A1I2XHH1_9SPHI</name>
<reference evidence="2 3" key="1">
    <citation type="submission" date="2016-10" db="EMBL/GenBank/DDBJ databases">
        <authorList>
            <person name="de Groot N.N."/>
        </authorList>
    </citation>
    <scope>NUCLEOTIDE SEQUENCE [LARGE SCALE GENOMIC DNA]</scope>
    <source>
        <strain evidence="2 3">DSM 18684</strain>
    </source>
</reference>
<evidence type="ECO:0000313" key="2">
    <source>
        <dbReference type="EMBL" id="SFH12943.1"/>
    </source>
</evidence>
<keyword evidence="3" id="KW-1185">Reference proteome</keyword>
<evidence type="ECO:0000313" key="3">
    <source>
        <dbReference type="Proteomes" id="UP000199666"/>
    </source>
</evidence>
<dbReference type="STRING" id="414048.SAMN04489864_105249"/>
<sequence>MKLQILSLLCGLVLIGAVTAKAQTRPIPPDKPVTGFRFGIGLEGALPMGDMKDLYNYKVGGGLTLRFSKGIAENLDVLLTGGAIGLLPEDLASETYDTNPSILIPVKLGARFMLGNNFYLMGEAGMTFTKIYTITNIDMTTGDVNEGFVNGSTFGYAPSIGVRFGKLDIGLRYETLSDINGGKGLKFEGVGSLNDGNGLSKAPASFLGLRIGFDF</sequence>
<dbReference type="Proteomes" id="UP000199666">
    <property type="component" value="Unassembled WGS sequence"/>
</dbReference>
<proteinExistence type="predicted"/>
<feature type="signal peptide" evidence="1">
    <location>
        <begin position="1"/>
        <end position="22"/>
    </location>
</feature>
<dbReference type="RefSeq" id="WP_090993786.1">
    <property type="nucleotide sequence ID" value="NZ_FOPP01000005.1"/>
</dbReference>
<evidence type="ECO:0000256" key="1">
    <source>
        <dbReference type="SAM" id="SignalP"/>
    </source>
</evidence>
<dbReference type="OrthoDB" id="668980at2"/>
<gene>
    <name evidence="2" type="ORF">SAMN04489864_105249</name>
</gene>
<dbReference type="EMBL" id="FOPP01000005">
    <property type="protein sequence ID" value="SFH12943.1"/>
    <property type="molecule type" value="Genomic_DNA"/>
</dbReference>
<keyword evidence="1" id="KW-0732">Signal</keyword>
<dbReference type="AlphaFoldDB" id="A0A1I2XHH1"/>
<evidence type="ECO:0008006" key="4">
    <source>
        <dbReference type="Google" id="ProtNLM"/>
    </source>
</evidence>